<dbReference type="PROSITE" id="PS50235">
    <property type="entry name" value="USP_3"/>
    <property type="match status" value="1"/>
</dbReference>
<name>A0A9W8B5K8_9FUNG</name>
<evidence type="ECO:0000256" key="5">
    <source>
        <dbReference type="ARBA" id="ARBA00022801"/>
    </source>
</evidence>
<keyword evidence="3 7" id="KW-0645">Protease</keyword>
<dbReference type="AlphaFoldDB" id="A0A9W8B5K8"/>
<dbReference type="CDD" id="cd02661">
    <property type="entry name" value="Peptidase_C19E"/>
    <property type="match status" value="1"/>
</dbReference>
<evidence type="ECO:0000259" key="9">
    <source>
        <dbReference type="PROSITE" id="PS50235"/>
    </source>
</evidence>
<feature type="compositionally biased region" description="Basic and acidic residues" evidence="8">
    <location>
        <begin position="688"/>
        <end position="697"/>
    </location>
</feature>
<keyword evidence="5 7" id="KW-0378">Hydrolase</keyword>
<feature type="region of interest" description="Disordered" evidence="8">
    <location>
        <begin position="602"/>
        <end position="641"/>
    </location>
</feature>
<keyword evidence="4 7" id="KW-0833">Ubl conjugation pathway</keyword>
<dbReference type="InterPro" id="IPR001394">
    <property type="entry name" value="Peptidase_C19_UCH"/>
</dbReference>
<dbReference type="Proteomes" id="UP001151582">
    <property type="component" value="Unassembled WGS sequence"/>
</dbReference>
<evidence type="ECO:0000313" key="10">
    <source>
        <dbReference type="EMBL" id="KAJ1979189.1"/>
    </source>
</evidence>
<keyword evidence="6 7" id="KW-0788">Thiol protease</keyword>
<proteinExistence type="inferred from homology"/>
<dbReference type="InterPro" id="IPR050164">
    <property type="entry name" value="Peptidase_C19"/>
</dbReference>
<dbReference type="PANTHER" id="PTHR24006:SF758">
    <property type="entry name" value="UBIQUITIN CARBOXYL-TERMINAL HYDROLASE 36"/>
    <property type="match status" value="1"/>
</dbReference>
<dbReference type="InterPro" id="IPR028889">
    <property type="entry name" value="USP"/>
</dbReference>
<sequence>MPTVDVDQLLSGKSGRNSQPLLSRRIEFKESFRPDTKMDMLRKKYRSINDPGVLQAQTKKTAAAAAQTAAPMARTYVDPVSGFRRPTHTLFPKEGLSLAWELIRPIGPGLQNLGNTCFLNSVLQCLTYTPPLANYLLAQGHTTGCRTSGFCMLCELERHITRCFDTGQKSAICPKLIVSRLKLIAKHMRLGRQEDSHEFLRYVIDAMQNACLRSYDAKMDSRIKETSFVHGVFGGYLQSQIKCSVCHADSNTFDPFLDLSLEIRHCSSLQRALQVFTKPDVLNGKNQYRCERCKRLVDAKKQMTIYQSPEVLTIQLKRFSYEHSMFGSKLSKPIEYPEMLDLSPYISASQKASERHCQYRLYGVLVHSGSTCHSGHYYCYVKASSGVWYCMDDNMVSQASLSTVLSRSAYLLFYVRVPPKTKAKPCQSPTPVRSKSVPTTPTHSNGTAKATPDRNSQPASAQPTRTLVTVSEKTAPTIPLVNGTAIAPNGSPSTKVMSMANSKHLPSTLLPVVHKAKSVPSCRSPSPPADALAVPIDSTELKSAAALALVSTSHWNTSPLVPNRASPSPSAAEPTKSPIQLRRTLSAHIRRKDVTAPWSVQELTATGESLPSPAKRAVTSDPESKASPAPVRTTRPRTKRRVISVAWDDSRHVKREKLASESDTTATRPWQPMAPQVKSWLDGEDNDSDHGPQDESSAHACGGSLRRRQKQLETKRGELFHQLQQSRPKPRPLDQWDQALDRGRTKKMNRKLDPFTGGNNKFQLQQEFNEDVKKLQTQQRHGGKSRKPHF</sequence>
<dbReference type="GO" id="GO:0005634">
    <property type="term" value="C:nucleus"/>
    <property type="evidence" value="ECO:0007669"/>
    <property type="project" value="TreeGrafter"/>
</dbReference>
<dbReference type="EMBL" id="JANBQB010000232">
    <property type="protein sequence ID" value="KAJ1979189.1"/>
    <property type="molecule type" value="Genomic_DNA"/>
</dbReference>
<feature type="region of interest" description="Disordered" evidence="8">
    <location>
        <begin position="767"/>
        <end position="790"/>
    </location>
</feature>
<comment type="catalytic activity">
    <reaction evidence="1 7">
        <text>Thiol-dependent hydrolysis of ester, thioester, amide, peptide and isopeptide bonds formed by the C-terminal Gly of ubiquitin (a 76-residue protein attached to proteins as an intracellular targeting signal).</text>
        <dbReference type="EC" id="3.4.19.12"/>
    </reaction>
</comment>
<evidence type="ECO:0000256" key="6">
    <source>
        <dbReference type="ARBA" id="ARBA00022807"/>
    </source>
</evidence>
<dbReference type="SUPFAM" id="SSF54001">
    <property type="entry name" value="Cysteine proteinases"/>
    <property type="match status" value="1"/>
</dbReference>
<protein>
    <recommendedName>
        <fullName evidence="7">Ubiquitin carboxyl-terminal hydrolase</fullName>
        <ecNumber evidence="7">3.4.19.12</ecNumber>
    </recommendedName>
</protein>
<evidence type="ECO:0000256" key="1">
    <source>
        <dbReference type="ARBA" id="ARBA00000707"/>
    </source>
</evidence>
<dbReference type="PROSITE" id="PS00973">
    <property type="entry name" value="USP_2"/>
    <property type="match status" value="1"/>
</dbReference>
<dbReference type="GO" id="GO:0016579">
    <property type="term" value="P:protein deubiquitination"/>
    <property type="evidence" value="ECO:0007669"/>
    <property type="project" value="InterPro"/>
</dbReference>
<dbReference type="InterPro" id="IPR018200">
    <property type="entry name" value="USP_CS"/>
</dbReference>
<gene>
    <name evidence="10" type="ORF">H4R34_002923</name>
</gene>
<evidence type="ECO:0000256" key="4">
    <source>
        <dbReference type="ARBA" id="ARBA00022786"/>
    </source>
</evidence>
<reference evidence="10" key="1">
    <citation type="submission" date="2022-07" db="EMBL/GenBank/DDBJ databases">
        <title>Phylogenomic reconstructions and comparative analyses of Kickxellomycotina fungi.</title>
        <authorList>
            <person name="Reynolds N.K."/>
            <person name="Stajich J.E."/>
            <person name="Barry K."/>
            <person name="Grigoriev I.V."/>
            <person name="Crous P."/>
            <person name="Smith M.E."/>
        </authorList>
    </citation>
    <scope>NUCLEOTIDE SEQUENCE</scope>
    <source>
        <strain evidence="10">RSA 567</strain>
    </source>
</reference>
<dbReference type="GO" id="GO:0005829">
    <property type="term" value="C:cytosol"/>
    <property type="evidence" value="ECO:0007669"/>
    <property type="project" value="TreeGrafter"/>
</dbReference>
<feature type="domain" description="USP" evidence="9">
    <location>
        <begin position="108"/>
        <end position="417"/>
    </location>
</feature>
<feature type="region of interest" description="Disordered" evidence="8">
    <location>
        <begin position="421"/>
        <end position="467"/>
    </location>
</feature>
<dbReference type="OrthoDB" id="420187at2759"/>
<evidence type="ECO:0000256" key="3">
    <source>
        <dbReference type="ARBA" id="ARBA00022670"/>
    </source>
</evidence>
<feature type="compositionally biased region" description="Polar residues" evidence="8">
    <location>
        <begin position="427"/>
        <end position="467"/>
    </location>
</feature>
<evidence type="ECO:0000256" key="7">
    <source>
        <dbReference type="RuleBase" id="RU366025"/>
    </source>
</evidence>
<dbReference type="GO" id="GO:0004843">
    <property type="term" value="F:cysteine-type deubiquitinase activity"/>
    <property type="evidence" value="ECO:0007669"/>
    <property type="project" value="UniProtKB-UniRule"/>
</dbReference>
<accession>A0A9W8B5K8</accession>
<dbReference type="Pfam" id="PF00443">
    <property type="entry name" value="UCH"/>
    <property type="match status" value="1"/>
</dbReference>
<organism evidence="10 11">
    <name type="scientific">Dimargaris verticillata</name>
    <dbReference type="NCBI Taxonomy" id="2761393"/>
    <lineage>
        <taxon>Eukaryota</taxon>
        <taxon>Fungi</taxon>
        <taxon>Fungi incertae sedis</taxon>
        <taxon>Zoopagomycota</taxon>
        <taxon>Kickxellomycotina</taxon>
        <taxon>Dimargaritomycetes</taxon>
        <taxon>Dimargaritales</taxon>
        <taxon>Dimargaritaceae</taxon>
        <taxon>Dimargaris</taxon>
    </lineage>
</organism>
<evidence type="ECO:0000313" key="11">
    <source>
        <dbReference type="Proteomes" id="UP001151582"/>
    </source>
</evidence>
<dbReference type="PANTHER" id="PTHR24006">
    <property type="entry name" value="UBIQUITIN CARBOXYL-TERMINAL HYDROLASE"/>
    <property type="match status" value="1"/>
</dbReference>
<dbReference type="GO" id="GO:0006508">
    <property type="term" value="P:proteolysis"/>
    <property type="evidence" value="ECO:0007669"/>
    <property type="project" value="UniProtKB-KW"/>
</dbReference>
<evidence type="ECO:0000256" key="8">
    <source>
        <dbReference type="SAM" id="MobiDB-lite"/>
    </source>
</evidence>
<comment type="similarity">
    <text evidence="2 7">Belongs to the peptidase C19 family.</text>
</comment>
<dbReference type="Gene3D" id="3.90.70.10">
    <property type="entry name" value="Cysteine proteinases"/>
    <property type="match status" value="1"/>
</dbReference>
<dbReference type="EC" id="3.4.19.12" evidence="7"/>
<keyword evidence="11" id="KW-1185">Reference proteome</keyword>
<feature type="region of interest" description="Disordered" evidence="8">
    <location>
        <begin position="655"/>
        <end position="711"/>
    </location>
</feature>
<comment type="caution">
    <text evidence="10">The sequence shown here is derived from an EMBL/GenBank/DDBJ whole genome shotgun (WGS) entry which is preliminary data.</text>
</comment>
<evidence type="ECO:0000256" key="2">
    <source>
        <dbReference type="ARBA" id="ARBA00009085"/>
    </source>
</evidence>
<dbReference type="InterPro" id="IPR038765">
    <property type="entry name" value="Papain-like_cys_pep_sf"/>
</dbReference>
<feature type="compositionally biased region" description="Basic residues" evidence="8">
    <location>
        <begin position="781"/>
        <end position="790"/>
    </location>
</feature>
<dbReference type="FunFam" id="3.90.70.10:FF:000119">
    <property type="entry name" value="Ubiquitin specific peptidase 36"/>
    <property type="match status" value="1"/>
</dbReference>
<dbReference type="PROSITE" id="PS00972">
    <property type="entry name" value="USP_1"/>
    <property type="match status" value="1"/>
</dbReference>